<feature type="compositionally biased region" description="Low complexity" evidence="4">
    <location>
        <begin position="268"/>
        <end position="287"/>
    </location>
</feature>
<evidence type="ECO:0000256" key="4">
    <source>
        <dbReference type="SAM" id="MobiDB-lite"/>
    </source>
</evidence>
<dbReference type="SUPFAM" id="SSF55811">
    <property type="entry name" value="Nudix"/>
    <property type="match status" value="1"/>
</dbReference>
<dbReference type="PRINTS" id="PR01356">
    <property type="entry name" value="GFGPROTEIN"/>
</dbReference>
<feature type="region of interest" description="Disordered" evidence="4">
    <location>
        <begin position="264"/>
        <end position="306"/>
    </location>
</feature>
<evidence type="ECO:0000256" key="2">
    <source>
        <dbReference type="ARBA" id="ARBA00022801"/>
    </source>
</evidence>
<protein>
    <submittedName>
        <fullName evidence="7">Nudix hydrolase 8</fullName>
    </submittedName>
</protein>
<dbReference type="PROSITE" id="PS00893">
    <property type="entry name" value="NUDIX_BOX"/>
    <property type="match status" value="1"/>
</dbReference>
<dbReference type="PANTHER" id="PTHR13994:SF13">
    <property type="entry name" value="FI03680P"/>
    <property type="match status" value="1"/>
</dbReference>
<evidence type="ECO:0000256" key="1">
    <source>
        <dbReference type="ARBA" id="ARBA00005582"/>
    </source>
</evidence>
<sequence>MADQIIYSLDRFSSVHVDTEKQQVRGQDFITSLRDALPTWRAKGHRGVWVTVQKELSACIPQLIELGFDYHHAEPGYAMLTIWLPETLPNNLPAYANHYLGVAGFVVNEKNQVLVVRERYHNTNLRSPWKLPGGHADRGEEISTTAEREVFEETGVKSEFVCVIAFRHLHNYRFGLSDFYFVCLMRSLSSEIKACPNEIAECEWMDLEDYENYEKISDVNRFFVQQYREIVASGNAITPHDVRSYDRISWNKVYSADRLVEQDRDGQPAVSSVVSSALPPSAASDSSTAEGNQVLQQEKGEEEGSI</sequence>
<dbReference type="InterPro" id="IPR003293">
    <property type="entry name" value="Nudix_hydrolase6-like"/>
</dbReference>
<proteinExistence type="inferred from homology"/>
<dbReference type="InterPro" id="IPR020084">
    <property type="entry name" value="NUDIX_hydrolase_CS"/>
</dbReference>
<gene>
    <name evidence="7" type="primary">LOC101863665</name>
</gene>
<dbReference type="RefSeq" id="XP_005097225.1">
    <property type="nucleotide sequence ID" value="XM_005097168.3"/>
</dbReference>
<name>A0ABM0JML0_APLCA</name>
<keyword evidence="6" id="KW-1185">Reference proteome</keyword>
<dbReference type="CDD" id="cd04670">
    <property type="entry name" value="NUDIX_ASFGF2_Nudt6"/>
    <property type="match status" value="1"/>
</dbReference>
<feature type="domain" description="Nudix hydrolase" evidence="5">
    <location>
        <begin position="97"/>
        <end position="229"/>
    </location>
</feature>
<dbReference type="InterPro" id="IPR000086">
    <property type="entry name" value="NUDIX_hydrolase_dom"/>
</dbReference>
<dbReference type="InterPro" id="IPR040618">
    <property type="entry name" value="Pre-Nudix"/>
</dbReference>
<dbReference type="PROSITE" id="PS51462">
    <property type="entry name" value="NUDIX"/>
    <property type="match status" value="1"/>
</dbReference>
<reference evidence="7" key="1">
    <citation type="submission" date="2025-08" db="UniProtKB">
        <authorList>
            <consortium name="RefSeq"/>
        </authorList>
    </citation>
    <scope>IDENTIFICATION</scope>
</reference>
<dbReference type="GeneID" id="101863665"/>
<evidence type="ECO:0000259" key="5">
    <source>
        <dbReference type="PROSITE" id="PS51462"/>
    </source>
</evidence>
<dbReference type="PRINTS" id="PR00502">
    <property type="entry name" value="NUDIXFAMILY"/>
</dbReference>
<accession>A0ABM0JML0</accession>
<dbReference type="Pfam" id="PF00293">
    <property type="entry name" value="NUDIX"/>
    <property type="match status" value="1"/>
</dbReference>
<dbReference type="Proteomes" id="UP000694888">
    <property type="component" value="Unplaced"/>
</dbReference>
<dbReference type="InterPro" id="IPR015797">
    <property type="entry name" value="NUDIX_hydrolase-like_dom_sf"/>
</dbReference>
<evidence type="ECO:0000313" key="6">
    <source>
        <dbReference type="Proteomes" id="UP000694888"/>
    </source>
</evidence>
<dbReference type="PANTHER" id="PTHR13994">
    <property type="entry name" value="NUDIX HYDROLASE RELATED"/>
    <property type="match status" value="1"/>
</dbReference>
<organism evidence="6 7">
    <name type="scientific">Aplysia californica</name>
    <name type="common">California sea hare</name>
    <dbReference type="NCBI Taxonomy" id="6500"/>
    <lineage>
        <taxon>Eukaryota</taxon>
        <taxon>Metazoa</taxon>
        <taxon>Spiralia</taxon>
        <taxon>Lophotrochozoa</taxon>
        <taxon>Mollusca</taxon>
        <taxon>Gastropoda</taxon>
        <taxon>Heterobranchia</taxon>
        <taxon>Euthyneura</taxon>
        <taxon>Tectipleura</taxon>
        <taxon>Aplysiida</taxon>
        <taxon>Aplysioidea</taxon>
        <taxon>Aplysiidae</taxon>
        <taxon>Aplysia</taxon>
    </lineage>
</organism>
<evidence type="ECO:0000313" key="7">
    <source>
        <dbReference type="RefSeq" id="XP_005097225.1"/>
    </source>
</evidence>
<dbReference type="Gene3D" id="3.40.630.30">
    <property type="match status" value="1"/>
</dbReference>
<dbReference type="InterPro" id="IPR020476">
    <property type="entry name" value="Nudix_hydrolase"/>
</dbReference>
<dbReference type="Pfam" id="PF18290">
    <property type="entry name" value="Nudix_hydro"/>
    <property type="match status" value="1"/>
</dbReference>
<dbReference type="GO" id="GO:0016787">
    <property type="term" value="F:hydrolase activity"/>
    <property type="evidence" value="ECO:0007669"/>
    <property type="project" value="UniProtKB-KW"/>
</dbReference>
<comment type="similarity">
    <text evidence="1 3">Belongs to the Nudix hydrolase family.</text>
</comment>
<keyword evidence="2 3" id="KW-0378">Hydrolase</keyword>
<dbReference type="Gene3D" id="3.90.79.10">
    <property type="entry name" value="Nucleoside Triphosphate Pyrophosphohydrolase"/>
    <property type="match status" value="1"/>
</dbReference>
<evidence type="ECO:0000256" key="3">
    <source>
        <dbReference type="RuleBase" id="RU003476"/>
    </source>
</evidence>